<dbReference type="EMBL" id="LGUE01000001">
    <property type="protein sequence ID" value="KON91764.1"/>
    <property type="molecule type" value="Genomic_DNA"/>
</dbReference>
<dbReference type="InterPro" id="IPR027417">
    <property type="entry name" value="P-loop_NTPase"/>
</dbReference>
<dbReference type="PATRIC" id="fig|189381.12.peg.1030"/>
<dbReference type="OrthoDB" id="9781752at2"/>
<organism evidence="1 2">
    <name type="scientific">Rossellomorea marisflavi</name>
    <dbReference type="NCBI Taxonomy" id="189381"/>
    <lineage>
        <taxon>Bacteria</taxon>
        <taxon>Bacillati</taxon>
        <taxon>Bacillota</taxon>
        <taxon>Bacilli</taxon>
        <taxon>Bacillales</taxon>
        <taxon>Bacillaceae</taxon>
        <taxon>Rossellomorea</taxon>
    </lineage>
</organism>
<dbReference type="AlphaFoldDB" id="A0A0M0GPI9"/>
<sequence>MTIKHYFACGNTAKGLISLSDSAFEELEKVYILDGGPGAGKSTLLKQIGERFENSGYDLDYIHSALEPDALDAILLPEKGIGVIDGSEMFNVAQAVVERIDLTKALDMERLADHTEAVLSFHNQFIGKRQEAYDTFAASLREHDDIEKVYISNMDFEEANTLTEELIDSFYAGEEQGTEGKITRRFLGAATPIGAVDYIQNLTDGLTDRFFIKGRAGSGKSTMLKKIAASGRDKGFSVEVYHCGFDPNSLDMVILREQGIAIFDSTAPHEYFPSRKGDHIVDMYDRCITKGTDETFSREIEEATKGYKDKMKEAIQTLNEAKDFHDKMKGIYVSLMDFDEVERITENLYKRIESEIQ</sequence>
<reference evidence="2" key="1">
    <citation type="submission" date="2015-07" db="EMBL/GenBank/DDBJ databases">
        <title>Fjat-14235 jcm11544.</title>
        <authorList>
            <person name="Liu B."/>
            <person name="Wang J."/>
            <person name="Zhu Y."/>
            <person name="Liu G."/>
            <person name="Chen Q."/>
            <person name="Chen Z."/>
            <person name="Lan J."/>
            <person name="Che J."/>
            <person name="Ge C."/>
            <person name="Shi H."/>
            <person name="Pan Z."/>
            <person name="Liu X."/>
        </authorList>
    </citation>
    <scope>NUCLEOTIDE SEQUENCE [LARGE SCALE GENOMIC DNA]</scope>
    <source>
        <strain evidence="2">JCM 11544</strain>
    </source>
</reference>
<comment type="caution">
    <text evidence="1">The sequence shown here is derived from an EMBL/GenBank/DDBJ whole genome shotgun (WGS) entry which is preliminary data.</text>
</comment>
<name>A0A0M0GPI9_9BACI</name>
<proteinExistence type="predicted"/>
<dbReference type="STRING" id="189381.GCA_900166615_03382"/>
<evidence type="ECO:0000313" key="2">
    <source>
        <dbReference type="Proteomes" id="UP000037405"/>
    </source>
</evidence>
<dbReference type="RefSeq" id="WP_053426956.1">
    <property type="nucleotide sequence ID" value="NZ_JAUKEF010000001.1"/>
</dbReference>
<evidence type="ECO:0000313" key="1">
    <source>
        <dbReference type="EMBL" id="KON91764.1"/>
    </source>
</evidence>
<accession>A0A0M0GPI9</accession>
<protein>
    <submittedName>
        <fullName evidence="1">Uncharacterized protein</fullName>
    </submittedName>
</protein>
<gene>
    <name evidence="1" type="ORF">AF331_04540</name>
</gene>
<keyword evidence="2" id="KW-1185">Reference proteome</keyword>
<dbReference type="Proteomes" id="UP000037405">
    <property type="component" value="Unassembled WGS sequence"/>
</dbReference>
<dbReference type="SUPFAM" id="SSF52540">
    <property type="entry name" value="P-loop containing nucleoside triphosphate hydrolases"/>
    <property type="match status" value="2"/>
</dbReference>